<dbReference type="PANTHER" id="PTHR11228:SF7">
    <property type="entry name" value="PQQA PEPTIDE CYCLASE"/>
    <property type="match status" value="1"/>
</dbReference>
<evidence type="ECO:0000256" key="5">
    <source>
        <dbReference type="ARBA" id="ARBA00023002"/>
    </source>
</evidence>
<proteinExistence type="inferred from homology"/>
<keyword evidence="2 8" id="KW-0949">S-adenosyl-L-methionine</keyword>
<dbReference type="InterPro" id="IPR023885">
    <property type="entry name" value="4Fe4S-binding_SPASM_dom"/>
</dbReference>
<feature type="binding site" evidence="8">
    <location>
        <position position="21"/>
    </location>
    <ligand>
        <name>[4Fe-4S] cluster</name>
        <dbReference type="ChEBI" id="CHEBI:49883"/>
        <note>4Fe-4S-S-AdoMet</note>
    </ligand>
</feature>
<dbReference type="Pfam" id="PF13186">
    <property type="entry name" value="SPASM"/>
    <property type="match status" value="1"/>
</dbReference>
<keyword evidence="5 8" id="KW-0560">Oxidoreductase</keyword>
<dbReference type="PANTHER" id="PTHR11228">
    <property type="entry name" value="RADICAL SAM DOMAIN PROTEIN"/>
    <property type="match status" value="1"/>
</dbReference>
<accession>A0ABZ2KFC1</accession>
<sequence>MSAPRPYTLIAELTYRCALKCPYCSNPTALRDHRDEMTTEQWLRVLTEAEELGVVQVHFTGGEPLARKDLEPIVRRARELGLYSNLVTSTVPLTRERLVGLKEAGIDHVQVSLQSTRPERADEIAGYEGHAHKLVAARWVKELELPLTINVVLHRANLDEVEDIVALAEELGADRVELANTQYHAWALLNRDTLLPTREQLERASVAAAKAKARLRGKMDVLFVKPDYFSTTPKACMDGWARRFVHMTPGGFVLPCHAAMQITGLEFDSARDRALGDIWENSQALRAYRGDAWMPEPCRSCERKEVDFGGCRCQAFALTGDASATDPVCSLSPQHHLIRDARTTAAPKRYLFRG</sequence>
<dbReference type="SFLD" id="SFLDG01067">
    <property type="entry name" value="SPASM/twitch_domain_containing"/>
    <property type="match status" value="1"/>
</dbReference>
<protein>
    <recommendedName>
        <fullName evidence="8">PqqA peptide cyclase</fullName>
        <ecNumber evidence="8">1.21.98.4</ecNumber>
    </recommendedName>
    <alternativeName>
        <fullName evidence="8">Coenzyme PQQ synthesis protein E</fullName>
    </alternativeName>
</protein>
<dbReference type="Pfam" id="PF04055">
    <property type="entry name" value="Radical_SAM"/>
    <property type="match status" value="1"/>
</dbReference>
<keyword evidence="3 8" id="KW-0479">Metal-binding</keyword>
<dbReference type="Proteomes" id="UP001379533">
    <property type="component" value="Chromosome"/>
</dbReference>
<dbReference type="PIRSF" id="PIRSF037420">
    <property type="entry name" value="PQQ_syn_pqqE"/>
    <property type="match status" value="1"/>
</dbReference>
<dbReference type="RefSeq" id="WP_394845670.1">
    <property type="nucleotide sequence ID" value="NZ_CP089982.1"/>
</dbReference>
<comment type="catalytic activity">
    <reaction evidence="8">
        <text>[PQQ precursor protein] + S-adenosyl-L-methionine = E-Y cross-linked-[PQQ precursor protein] + 5'-deoxyadenosine + L-methionine + H(+)</text>
        <dbReference type="Rhea" id="RHEA:56836"/>
        <dbReference type="Rhea" id="RHEA-COMP:14800"/>
        <dbReference type="Rhea" id="RHEA-COMP:14801"/>
        <dbReference type="ChEBI" id="CHEBI:15378"/>
        <dbReference type="ChEBI" id="CHEBI:17319"/>
        <dbReference type="ChEBI" id="CHEBI:57844"/>
        <dbReference type="ChEBI" id="CHEBI:59789"/>
        <dbReference type="ChEBI" id="CHEBI:141026"/>
        <dbReference type="ChEBI" id="CHEBI:141027"/>
        <dbReference type="EC" id="1.21.98.4"/>
    </reaction>
</comment>
<evidence type="ECO:0000256" key="6">
    <source>
        <dbReference type="ARBA" id="ARBA00023004"/>
    </source>
</evidence>
<keyword evidence="1 8" id="KW-0004">4Fe-4S</keyword>
<dbReference type="Gene3D" id="3.20.20.70">
    <property type="entry name" value="Aldolase class I"/>
    <property type="match status" value="1"/>
</dbReference>
<dbReference type="SMART" id="SM00729">
    <property type="entry name" value="Elp3"/>
    <property type="match status" value="1"/>
</dbReference>
<organism evidence="10 11">
    <name type="scientific">Pendulispora brunnea</name>
    <dbReference type="NCBI Taxonomy" id="2905690"/>
    <lineage>
        <taxon>Bacteria</taxon>
        <taxon>Pseudomonadati</taxon>
        <taxon>Myxococcota</taxon>
        <taxon>Myxococcia</taxon>
        <taxon>Myxococcales</taxon>
        <taxon>Sorangiineae</taxon>
        <taxon>Pendulisporaceae</taxon>
        <taxon>Pendulispora</taxon>
    </lineage>
</organism>
<feature type="binding site" evidence="8">
    <location>
        <position position="17"/>
    </location>
    <ligand>
        <name>[4Fe-4S] cluster</name>
        <dbReference type="ChEBI" id="CHEBI:49883"/>
        <note>4Fe-4S-S-AdoMet</note>
    </ligand>
</feature>
<dbReference type="EC" id="1.21.98.4" evidence="8"/>
<dbReference type="InterPro" id="IPR058240">
    <property type="entry name" value="rSAM_sf"/>
</dbReference>
<evidence type="ECO:0000256" key="2">
    <source>
        <dbReference type="ARBA" id="ARBA00022691"/>
    </source>
</evidence>
<reference evidence="10 11" key="1">
    <citation type="submission" date="2021-12" db="EMBL/GenBank/DDBJ databases">
        <title>Discovery of the Pendulisporaceae a myxobacterial family with distinct sporulation behavior and unique specialized metabolism.</title>
        <authorList>
            <person name="Garcia R."/>
            <person name="Popoff A."/>
            <person name="Bader C.D."/>
            <person name="Loehr J."/>
            <person name="Walesch S."/>
            <person name="Walt C."/>
            <person name="Boldt J."/>
            <person name="Bunk B."/>
            <person name="Haeckl F.J.F.P.J."/>
            <person name="Gunesch A.P."/>
            <person name="Birkelbach J."/>
            <person name="Nuebel U."/>
            <person name="Pietschmann T."/>
            <person name="Bach T."/>
            <person name="Mueller R."/>
        </authorList>
    </citation>
    <scope>NUCLEOTIDE SEQUENCE [LARGE SCALE GENOMIC DNA]</scope>
    <source>
        <strain evidence="10 11">MSr12523</strain>
    </source>
</reference>
<evidence type="ECO:0000256" key="3">
    <source>
        <dbReference type="ARBA" id="ARBA00022723"/>
    </source>
</evidence>
<dbReference type="SFLD" id="SFLDS00029">
    <property type="entry name" value="Radical_SAM"/>
    <property type="match status" value="1"/>
</dbReference>
<evidence type="ECO:0000313" key="11">
    <source>
        <dbReference type="Proteomes" id="UP001379533"/>
    </source>
</evidence>
<keyword evidence="11" id="KW-1185">Reference proteome</keyword>
<dbReference type="NCBIfam" id="TIGR02109">
    <property type="entry name" value="PQQ_syn_pqqE"/>
    <property type="match status" value="1"/>
</dbReference>
<evidence type="ECO:0000259" key="9">
    <source>
        <dbReference type="PROSITE" id="PS51918"/>
    </source>
</evidence>
<dbReference type="SFLD" id="SFLDG01386">
    <property type="entry name" value="main_SPASM_domain-containing"/>
    <property type="match status" value="1"/>
</dbReference>
<feature type="domain" description="Radical SAM core" evidence="9">
    <location>
        <begin position="3"/>
        <end position="220"/>
    </location>
</feature>
<dbReference type="InterPro" id="IPR017200">
    <property type="entry name" value="PqqE-like"/>
</dbReference>
<dbReference type="InterPro" id="IPR013785">
    <property type="entry name" value="Aldolase_TIM"/>
</dbReference>
<dbReference type="PROSITE" id="PS51918">
    <property type="entry name" value="RADICAL_SAM"/>
    <property type="match status" value="1"/>
</dbReference>
<dbReference type="CDD" id="cd21119">
    <property type="entry name" value="SPASM_PqqE"/>
    <property type="match status" value="1"/>
</dbReference>
<feature type="binding site" evidence="8">
    <location>
        <position position="24"/>
    </location>
    <ligand>
        <name>[4Fe-4S] cluster</name>
        <dbReference type="ChEBI" id="CHEBI:49883"/>
        <note>4Fe-4S-S-AdoMet</note>
    </ligand>
</feature>
<dbReference type="InterPro" id="IPR050377">
    <property type="entry name" value="Radical_SAM_PqqE_MftC-like"/>
</dbReference>
<dbReference type="InterPro" id="IPR007197">
    <property type="entry name" value="rSAM"/>
</dbReference>
<dbReference type="NCBIfam" id="TIGR04085">
    <property type="entry name" value="rSAM_more_4Fe4S"/>
    <property type="match status" value="1"/>
</dbReference>
<keyword evidence="7 8" id="KW-0411">Iron-sulfur</keyword>
<dbReference type="HAMAP" id="MF_00660">
    <property type="entry name" value="PqqE"/>
    <property type="match status" value="1"/>
</dbReference>
<keyword evidence="6 8" id="KW-0408">Iron</keyword>
<evidence type="ECO:0000313" key="10">
    <source>
        <dbReference type="EMBL" id="WXA95061.1"/>
    </source>
</evidence>
<evidence type="ECO:0000256" key="1">
    <source>
        <dbReference type="ARBA" id="ARBA00022485"/>
    </source>
</evidence>
<gene>
    <name evidence="8 10" type="primary">pqqE</name>
    <name evidence="10" type="ORF">LZC95_52650</name>
</gene>
<evidence type="ECO:0000256" key="8">
    <source>
        <dbReference type="HAMAP-Rule" id="MF_00660"/>
    </source>
</evidence>
<keyword evidence="4 8" id="KW-0884">PQQ biosynthesis</keyword>
<dbReference type="SFLD" id="SFLDF00280">
    <property type="entry name" value="coenzyme_PQQ_synthesis_protein"/>
    <property type="match status" value="1"/>
</dbReference>
<dbReference type="InterPro" id="IPR011843">
    <property type="entry name" value="PQQ_synth_PqqE_bac"/>
</dbReference>
<comment type="similarity">
    <text evidence="8">Belongs to the radical SAM superfamily. PqqE family.</text>
</comment>
<evidence type="ECO:0000256" key="7">
    <source>
        <dbReference type="ARBA" id="ARBA00023014"/>
    </source>
</evidence>
<comment type="function">
    <text evidence="8">Catalyzes the cross-linking of a glutamate residue and a tyrosine residue in the PqqA protein as part of the biosynthesis of pyrroloquinoline quinone (PQQ).</text>
</comment>
<evidence type="ECO:0000256" key="4">
    <source>
        <dbReference type="ARBA" id="ARBA00022905"/>
    </source>
</evidence>
<dbReference type="EMBL" id="CP089982">
    <property type="protein sequence ID" value="WXA95061.1"/>
    <property type="molecule type" value="Genomic_DNA"/>
</dbReference>
<dbReference type="InterPro" id="IPR006638">
    <property type="entry name" value="Elp3/MiaA/NifB-like_rSAM"/>
</dbReference>
<dbReference type="SUPFAM" id="SSF102114">
    <property type="entry name" value="Radical SAM enzymes"/>
    <property type="match status" value="1"/>
</dbReference>
<dbReference type="CDD" id="cd01335">
    <property type="entry name" value="Radical_SAM"/>
    <property type="match status" value="1"/>
</dbReference>
<comment type="subunit">
    <text evidence="8">Interacts with PqqD. The interaction is necessary for activity of PqqE.</text>
</comment>
<comment type="cofactor">
    <cofactor evidence="8">
        <name>[4Fe-4S] cluster</name>
        <dbReference type="ChEBI" id="CHEBI:49883"/>
    </cofactor>
    <text evidence="8">Binds 1 [4Fe-4S] cluster. The cluster is coordinated with 3 cysteines and an exchangeable S-adenosyl-L-methionine.</text>
</comment>
<name>A0ABZ2KFC1_9BACT</name>
<comment type="pathway">
    <text evidence="8">Cofactor biosynthesis; pyrroloquinoline quinone biosynthesis.</text>
</comment>